<evidence type="ECO:0000313" key="1">
    <source>
        <dbReference type="EMBL" id="AHL67659.1"/>
    </source>
</evidence>
<evidence type="ECO:0000313" key="2">
    <source>
        <dbReference type="Proteomes" id="UP001252371"/>
    </source>
</evidence>
<reference evidence="1" key="1">
    <citation type="journal article" date="2014" name="Emerg. Infect. Dis.">
        <title>Andes hantavirus variant in rodents, southern Amazon Basin, Peru.</title>
        <authorList>
            <person name="Razuri H."/>
            <person name="Tokarz R."/>
            <person name="Ghersi B.M."/>
            <person name="Salmon-Mulanovich G."/>
            <person name="Guezala M.C."/>
            <person name="Albujar C."/>
            <person name="Mendoza A.P."/>
            <person name="Tinoco Y.O."/>
            <person name="Cruz C."/>
            <person name="Silva M."/>
            <person name="Vasquez A."/>
            <person name="Pacheco V."/>
            <person name="Stroher U."/>
            <person name="Guerrero L.W."/>
            <person name="Cannon D."/>
            <person name="Nichol S.T."/>
            <person name="Hirschberg D.L."/>
            <person name="Lipkin W.I."/>
            <person name="Bausch D.G."/>
            <person name="Montgomery J.M."/>
        </authorList>
    </citation>
    <scope>NUCLEOTIDE SEQUENCE</scope>
    <source>
        <strain evidence="1">769</strain>
    </source>
</reference>
<name>W8R9W8_ANDV</name>
<dbReference type="EMBL" id="KF581136">
    <property type="protein sequence ID" value="AHL67659.1"/>
    <property type="molecule type" value="Viral_cRNA"/>
</dbReference>
<protein>
    <submittedName>
        <fullName evidence="1">RNA polymerase</fullName>
    </submittedName>
</protein>
<feature type="non-terminal residue" evidence="1">
    <location>
        <position position="190"/>
    </location>
</feature>
<dbReference type="Proteomes" id="UP001252371">
    <property type="component" value="Genome"/>
</dbReference>
<accession>W8R9W8</accession>
<organism evidence="1 2">
    <name type="scientific">Castelo dos Sonhos virus</name>
    <dbReference type="NCBI Taxonomy" id="139033"/>
    <lineage>
        <taxon>Viruses</taxon>
        <taxon>Riboviria</taxon>
        <taxon>Orthornavirae</taxon>
        <taxon>Negarnaviricota</taxon>
        <taxon>Polyploviricotina</taxon>
        <taxon>Bunyaviricetes</taxon>
        <taxon>Elliovirales</taxon>
        <taxon>Hantaviridae</taxon>
        <taxon>Mammantavirinae</taxon>
        <taxon>Orthohantavirus</taxon>
        <taxon>Andes orthohantavirus</taxon>
    </lineage>
</organism>
<proteinExistence type="predicted"/>
<sequence>MQAKQHMKVCRFEGEWVTFREVLAAADSFATNYNPTERDMDLFNTLVSCTFSKEYAWKDFLNEVRCEVLTTRHVHRPKIARTFTVREKDQAIQNPINSVIGYKYAMTVDEISDVLDSSFFPESLSADLQVMKDGVYRELGLDISSPDVLKRIAPLLYKAGRSRVVIVEGNVEGTAESICSYWLKAMSLIK</sequence>
<feature type="non-terminal residue" evidence="1">
    <location>
        <position position="1"/>
    </location>
</feature>